<evidence type="ECO:0000256" key="1">
    <source>
        <dbReference type="ARBA" id="ARBA00001933"/>
    </source>
</evidence>
<comment type="similarity">
    <text evidence="6">Belongs to the Orn/Lys/Arg decarboxylase class-II family. LysA subfamily.</text>
</comment>
<feature type="binding site" evidence="6">
    <location>
        <position position="354"/>
    </location>
    <ligand>
        <name>substrate</name>
    </ligand>
</feature>
<feature type="binding site" evidence="6">
    <location>
        <position position="411"/>
    </location>
    <ligand>
        <name>pyridoxal 5'-phosphate</name>
        <dbReference type="ChEBI" id="CHEBI:597326"/>
    </ligand>
</feature>
<comment type="cofactor">
    <cofactor evidence="1 6 8 9">
        <name>pyridoxal 5'-phosphate</name>
        <dbReference type="ChEBI" id="CHEBI:597326"/>
    </cofactor>
</comment>
<evidence type="ECO:0000256" key="9">
    <source>
        <dbReference type="RuleBase" id="RU003738"/>
    </source>
</evidence>
<dbReference type="RefSeq" id="WP_162469383.1">
    <property type="nucleotide sequence ID" value="NZ_VJZD01000170.1"/>
</dbReference>
<dbReference type="GO" id="GO:0008836">
    <property type="term" value="F:diaminopimelate decarboxylase activity"/>
    <property type="evidence" value="ECO:0007669"/>
    <property type="project" value="UniProtKB-UniRule"/>
</dbReference>
<dbReference type="Pfam" id="PF02784">
    <property type="entry name" value="Orn_Arg_deC_N"/>
    <property type="match status" value="1"/>
</dbReference>
<dbReference type="EC" id="4.1.1.20" evidence="6 7"/>
<feature type="binding site" evidence="6">
    <location>
        <position position="272"/>
    </location>
    <ligand>
        <name>pyridoxal 5'-phosphate</name>
        <dbReference type="ChEBI" id="CHEBI:597326"/>
    </ligand>
</feature>
<keyword evidence="5 6" id="KW-0456">Lyase</keyword>
<comment type="subunit">
    <text evidence="6">Homodimer.</text>
</comment>
<dbReference type="GO" id="GO:0009089">
    <property type="term" value="P:lysine biosynthetic process via diaminopimelate"/>
    <property type="evidence" value="ECO:0007669"/>
    <property type="project" value="UniProtKB-UniRule"/>
</dbReference>
<dbReference type="HAMAP" id="MF_02120">
    <property type="entry name" value="LysA"/>
    <property type="match status" value="1"/>
</dbReference>
<dbReference type="InterPro" id="IPR022643">
    <property type="entry name" value="De-COase2_C"/>
</dbReference>
<feature type="region of interest" description="Disordered" evidence="10">
    <location>
        <begin position="1"/>
        <end position="23"/>
    </location>
</feature>
<protein>
    <recommendedName>
        <fullName evidence="6 7">Diaminopimelate decarboxylase</fullName>
        <shortName evidence="6">DAP decarboxylase</shortName>
        <shortName evidence="6">DAPDC</shortName>
        <ecNumber evidence="6 7">4.1.1.20</ecNumber>
    </recommendedName>
</protein>
<feature type="binding site" evidence="6">
    <location>
        <position position="411"/>
    </location>
    <ligand>
        <name>substrate</name>
    </ligand>
</feature>
<evidence type="ECO:0000256" key="7">
    <source>
        <dbReference type="NCBIfam" id="TIGR01048"/>
    </source>
</evidence>
<feature type="binding site" evidence="6">
    <location>
        <position position="382"/>
    </location>
    <ligand>
        <name>substrate</name>
    </ligand>
</feature>
<keyword evidence="6" id="KW-0028">Amino-acid biosynthesis</keyword>
<dbReference type="InterPro" id="IPR002986">
    <property type="entry name" value="DAP_deCOOHase_LysA"/>
</dbReference>
<dbReference type="Gene3D" id="3.20.20.10">
    <property type="entry name" value="Alanine racemase"/>
    <property type="match status" value="1"/>
</dbReference>
<dbReference type="PANTHER" id="PTHR43727">
    <property type="entry name" value="DIAMINOPIMELATE DECARBOXYLASE"/>
    <property type="match status" value="1"/>
</dbReference>
<dbReference type="InterPro" id="IPR029066">
    <property type="entry name" value="PLP-binding_barrel"/>
</dbReference>
<dbReference type="SUPFAM" id="SSF50621">
    <property type="entry name" value="Alanine racemase C-terminal domain-like"/>
    <property type="match status" value="1"/>
</dbReference>
<feature type="binding site" evidence="6">
    <location>
        <position position="350"/>
    </location>
    <ligand>
        <name>substrate</name>
    </ligand>
</feature>
<dbReference type="SUPFAM" id="SSF51419">
    <property type="entry name" value="PLP-binding barrel"/>
    <property type="match status" value="1"/>
</dbReference>
<dbReference type="Proteomes" id="UP000325849">
    <property type="component" value="Unassembled WGS sequence"/>
</dbReference>
<feature type="modified residue" description="N6-(pyridoxal phosphate)lysine" evidence="6 8">
    <location>
        <position position="90"/>
    </location>
</feature>
<dbReference type="Gene3D" id="2.40.37.10">
    <property type="entry name" value="Lyase, Ornithine Decarboxylase, Chain A, domain 1"/>
    <property type="match status" value="1"/>
</dbReference>
<keyword evidence="2 6" id="KW-0210">Decarboxylase</keyword>
<comment type="pathway">
    <text evidence="6 9">Amino-acid biosynthesis; L-lysine biosynthesis via DAP pathway; L-lysine from DL-2,6-diaminopimelate: step 1/1.</text>
</comment>
<evidence type="ECO:0000259" key="11">
    <source>
        <dbReference type="Pfam" id="PF00278"/>
    </source>
</evidence>
<evidence type="ECO:0000256" key="2">
    <source>
        <dbReference type="ARBA" id="ARBA00022793"/>
    </source>
</evidence>
<organism evidence="13 14">
    <name type="scientific">Streptomyces adustus</name>
    <dbReference type="NCBI Taxonomy" id="1609272"/>
    <lineage>
        <taxon>Bacteria</taxon>
        <taxon>Bacillati</taxon>
        <taxon>Actinomycetota</taxon>
        <taxon>Actinomycetes</taxon>
        <taxon>Kitasatosporales</taxon>
        <taxon>Streptomycetaceae</taxon>
        <taxon>Streptomyces</taxon>
    </lineage>
</organism>
<evidence type="ECO:0000259" key="12">
    <source>
        <dbReference type="Pfam" id="PF02784"/>
    </source>
</evidence>
<comment type="caution">
    <text evidence="13">The sequence shown here is derived from an EMBL/GenBank/DDBJ whole genome shotgun (WGS) entry which is preliminary data.</text>
</comment>
<keyword evidence="4 6" id="KW-0457">Lysine biosynthesis</keyword>
<dbReference type="InterPro" id="IPR022644">
    <property type="entry name" value="De-COase2_N"/>
</dbReference>
<comment type="catalytic activity">
    <reaction evidence="6 9">
        <text>meso-2,6-diaminopimelate + H(+) = L-lysine + CO2</text>
        <dbReference type="Rhea" id="RHEA:15101"/>
        <dbReference type="ChEBI" id="CHEBI:15378"/>
        <dbReference type="ChEBI" id="CHEBI:16526"/>
        <dbReference type="ChEBI" id="CHEBI:32551"/>
        <dbReference type="ChEBI" id="CHEBI:57791"/>
        <dbReference type="EC" id="4.1.1.20"/>
    </reaction>
</comment>
<feature type="domain" description="Orn/DAP/Arg decarboxylase 2 N-terminal" evidence="12">
    <location>
        <begin position="69"/>
        <end position="316"/>
    </location>
</feature>
<dbReference type="AlphaFoldDB" id="A0A5N8VK51"/>
<evidence type="ECO:0000256" key="8">
    <source>
        <dbReference type="PIRSR" id="PIRSR600183-50"/>
    </source>
</evidence>
<evidence type="ECO:0000313" key="13">
    <source>
        <dbReference type="EMBL" id="MPY35633.1"/>
    </source>
</evidence>
<feature type="active site" description="Proton donor" evidence="8">
    <location>
        <position position="381"/>
    </location>
</feature>
<feature type="binding site" evidence="6">
    <location>
        <position position="314"/>
    </location>
    <ligand>
        <name>substrate</name>
    </ligand>
</feature>
<reference evidence="13 14" key="1">
    <citation type="submission" date="2019-07" db="EMBL/GenBank/DDBJ databases">
        <title>New species of Amycolatopsis and Streptomyces.</title>
        <authorList>
            <person name="Duangmal K."/>
            <person name="Teo W.F.A."/>
            <person name="Lipun K."/>
        </authorList>
    </citation>
    <scope>NUCLEOTIDE SEQUENCE [LARGE SCALE GENOMIC DNA]</scope>
    <source>
        <strain evidence="13 14">NBRC 109810</strain>
    </source>
</reference>
<evidence type="ECO:0000313" key="14">
    <source>
        <dbReference type="Proteomes" id="UP000325849"/>
    </source>
</evidence>
<dbReference type="InterPro" id="IPR000183">
    <property type="entry name" value="Orn/DAP/Arg_de-COase"/>
</dbReference>
<evidence type="ECO:0000256" key="6">
    <source>
        <dbReference type="HAMAP-Rule" id="MF_02120"/>
    </source>
</evidence>
<keyword evidence="3 6" id="KW-0663">Pyridoxal phosphate</keyword>
<sequence>MSTAPSLPAPRAGTPLPDGLAAAASPETAPEVWPLTARTVEGRLHVGGVALHDLADACGTALYVVDEADFRHRARLWRESGADRVHYASKAFLCAEMIRWVDSEGLHLDVCSGGELRLAVDTGFDAARIVFHGNNKSVAELEAAVANGVGVVVVDCLEEIDRLARAAAAADRVQDVYVRIAPGVAAETHDYMATGGDDVKFGFPVRGGHAERAVLAVAARPSLRLTGVHSHIGSQITATDGLTLAAERVAAFVALLAERHAITVEEIDLGGGAGIPYLPGQPRLEPATFTSALRAGLERVLPGSPVRLAVEPGRSMIGTAGVTLYRVGAVKDGLRRRFVSVDGGMSDALRPSLYLARYTAWTANRPARGEPVHAVVVGRHCESGDVVVPDIALPEDVATGDLLAVPATGAYHHAMASNYNAQPRPAVVAVRDGRAHLMVRRETPEDLRRRDAHGEPVRLTTG</sequence>
<dbReference type="PANTHER" id="PTHR43727:SF2">
    <property type="entry name" value="GROUP IV DECARBOXYLASE"/>
    <property type="match status" value="1"/>
</dbReference>
<dbReference type="InterPro" id="IPR009006">
    <property type="entry name" value="Ala_racemase/Decarboxylase_C"/>
</dbReference>
<accession>A0A5N8VK51</accession>
<dbReference type="GO" id="GO:0030170">
    <property type="term" value="F:pyridoxal phosphate binding"/>
    <property type="evidence" value="ECO:0007669"/>
    <property type="project" value="UniProtKB-UniRule"/>
</dbReference>
<dbReference type="PROSITE" id="PS00878">
    <property type="entry name" value="ODR_DC_2_1"/>
    <property type="match status" value="1"/>
</dbReference>
<evidence type="ECO:0000256" key="3">
    <source>
        <dbReference type="ARBA" id="ARBA00022898"/>
    </source>
</evidence>
<dbReference type="CDD" id="cd06828">
    <property type="entry name" value="PLPDE_III_DapDC"/>
    <property type="match status" value="1"/>
</dbReference>
<feature type="domain" description="Orn/DAP/Arg decarboxylase 2 C-terminal" evidence="11">
    <location>
        <begin position="64"/>
        <end position="409"/>
    </location>
</feature>
<dbReference type="EMBL" id="VJZD01000170">
    <property type="protein sequence ID" value="MPY35633.1"/>
    <property type="molecule type" value="Genomic_DNA"/>
</dbReference>
<dbReference type="PRINTS" id="PR01181">
    <property type="entry name" value="DAPDCRBXLASE"/>
</dbReference>
<evidence type="ECO:0000256" key="5">
    <source>
        <dbReference type="ARBA" id="ARBA00023239"/>
    </source>
</evidence>
<name>A0A5N8VK51_9ACTN</name>
<dbReference type="FunFam" id="3.20.20.10:FF:000003">
    <property type="entry name" value="Diaminopimelate decarboxylase"/>
    <property type="match status" value="1"/>
</dbReference>
<dbReference type="UniPathway" id="UPA00034">
    <property type="reaction ID" value="UER00027"/>
</dbReference>
<evidence type="ECO:0000256" key="10">
    <source>
        <dbReference type="SAM" id="MobiDB-lite"/>
    </source>
</evidence>
<dbReference type="PRINTS" id="PR01179">
    <property type="entry name" value="ODADCRBXLASE"/>
</dbReference>
<dbReference type="NCBIfam" id="TIGR01048">
    <property type="entry name" value="lysA"/>
    <property type="match status" value="1"/>
</dbReference>
<dbReference type="InterPro" id="IPR022653">
    <property type="entry name" value="De-COase2_pyr-phos_BS"/>
</dbReference>
<keyword evidence="14" id="KW-1185">Reference proteome</keyword>
<proteinExistence type="inferred from homology"/>
<gene>
    <name evidence="6 13" type="primary">lysA</name>
    <name evidence="13" type="ORF">FNH09_31700</name>
</gene>
<comment type="function">
    <text evidence="6">Specifically catalyzes the decarboxylation of meso-diaminopimelate (meso-DAP) to L-lysine.</text>
</comment>
<evidence type="ECO:0000256" key="4">
    <source>
        <dbReference type="ARBA" id="ARBA00023154"/>
    </source>
</evidence>
<dbReference type="Pfam" id="PF00278">
    <property type="entry name" value="Orn_DAP_Arg_deC"/>
    <property type="match status" value="1"/>
</dbReference>
<feature type="binding site" evidence="6">
    <location>
        <begin position="311"/>
        <end position="314"/>
    </location>
    <ligand>
        <name>pyridoxal 5'-phosphate</name>
        <dbReference type="ChEBI" id="CHEBI:597326"/>
    </ligand>
</feature>